<evidence type="ECO:0000313" key="6">
    <source>
        <dbReference type="EMBL" id="ERK54521.1"/>
    </source>
</evidence>
<dbReference type="Gene3D" id="1.50.10.150">
    <property type="entry name" value="Voltage-dependent anion channel"/>
    <property type="match status" value="1"/>
</dbReference>
<reference evidence="6" key="1">
    <citation type="submission" date="2013-08" db="EMBL/GenBank/DDBJ databases">
        <authorList>
            <person name="Durkin A.S."/>
            <person name="Haft D.R."/>
            <person name="McCorrison J."/>
            <person name="Torralba M."/>
            <person name="Gillis M."/>
            <person name="Haft D.H."/>
            <person name="Methe B."/>
            <person name="Sutton G."/>
            <person name="Nelson K.E."/>
        </authorList>
    </citation>
    <scope>NUCLEOTIDE SEQUENCE [LARGE SCALE GENOMIC DNA]</scope>
    <source>
        <strain evidence="6">F0233</strain>
    </source>
</reference>
<gene>
    <name evidence="6" type="ORF">HMPREF0682_0757</name>
</gene>
<comment type="caution">
    <text evidence="6">The sequence shown here is derived from an EMBL/GenBank/DDBJ whole genome shotgun (WGS) entry which is preliminary data.</text>
</comment>
<keyword evidence="7" id="KW-1185">Reference proteome</keyword>
<feature type="transmembrane region" description="Helical" evidence="5">
    <location>
        <begin position="143"/>
        <end position="163"/>
    </location>
</feature>
<feature type="transmembrane region" description="Helical" evidence="5">
    <location>
        <begin position="111"/>
        <end position="131"/>
    </location>
</feature>
<dbReference type="GeneID" id="95359936"/>
<accession>U2QDN1</accession>
<dbReference type="AlphaFoldDB" id="U2QDN1"/>
<dbReference type="Proteomes" id="UP000017052">
    <property type="component" value="Unassembled WGS sequence"/>
</dbReference>
<dbReference type="OrthoDB" id="5017340at2"/>
<evidence type="ECO:0000256" key="5">
    <source>
        <dbReference type="SAM" id="Phobius"/>
    </source>
</evidence>
<dbReference type="InterPro" id="IPR038665">
    <property type="entry name" value="Voltage-dep_anion_channel_sf"/>
</dbReference>
<comment type="subcellular location">
    <subcellularLocation>
        <location evidence="1">Membrane</location>
        <topology evidence="1">Multi-pass membrane protein</topology>
    </subcellularLocation>
</comment>
<feature type="transmembrane region" description="Helical" evidence="5">
    <location>
        <begin position="53"/>
        <end position="74"/>
    </location>
</feature>
<sequence length="323" mass="33463">MSAPAPGQGVPDGPAPRPFDLSALAVALGLSGLAGAWGSAVPLLGAPGWCADLLALAALAAVLVIAVRYVRALACGANRFGDDLDGFAFSYFPLVGVLLGERLYIRAPTAAFWLIIACALVVGLFGARLVARWCIRPVRVESLHTGYFVPLIAGAFVTSPALSLVGARGPAMAEFGIGIMLWVMIGAVVTVRLWTREPLPPSQWPLLAILVAPPATAGTAWVTMNGGRGDAVVEILVGITALFIVVELFLVPGCYLRAPATTAMWSFTFPSAATANFLVRWLATAPLGPWRPAAWAVLALATAVVVAVAGLTVRALPGARPVP</sequence>
<evidence type="ECO:0000256" key="3">
    <source>
        <dbReference type="ARBA" id="ARBA00022989"/>
    </source>
</evidence>
<keyword evidence="2 5" id="KW-0812">Transmembrane</keyword>
<dbReference type="InterPro" id="IPR052951">
    <property type="entry name" value="Tellurite_res_ion_channel"/>
</dbReference>
<feature type="transmembrane region" description="Helical" evidence="5">
    <location>
        <begin position="295"/>
        <end position="316"/>
    </location>
</feature>
<name>U2QDN1_9ACTN</name>
<dbReference type="GO" id="GO:0046583">
    <property type="term" value="F:monoatomic cation efflux transmembrane transporter activity"/>
    <property type="evidence" value="ECO:0007669"/>
    <property type="project" value="TreeGrafter"/>
</dbReference>
<protein>
    <submittedName>
        <fullName evidence="6">C4-dicarboxylate transporter/malic acid transport protein</fullName>
    </submittedName>
</protein>
<feature type="transmembrane region" description="Helical" evidence="5">
    <location>
        <begin position="175"/>
        <end position="194"/>
    </location>
</feature>
<feature type="transmembrane region" description="Helical" evidence="5">
    <location>
        <begin position="263"/>
        <end position="283"/>
    </location>
</feature>
<evidence type="ECO:0000256" key="1">
    <source>
        <dbReference type="ARBA" id="ARBA00004141"/>
    </source>
</evidence>
<dbReference type="InterPro" id="IPR004695">
    <property type="entry name" value="SLAC1/Mae1/Ssu1/TehA"/>
</dbReference>
<keyword evidence="4 5" id="KW-0472">Membrane</keyword>
<proteinExistence type="predicted"/>
<dbReference type="GO" id="GO:0005886">
    <property type="term" value="C:plasma membrane"/>
    <property type="evidence" value="ECO:0007669"/>
    <property type="project" value="TreeGrafter"/>
</dbReference>
<organism evidence="6 7">
    <name type="scientific">Propionibacterium acidifaciens F0233</name>
    <dbReference type="NCBI Taxonomy" id="553198"/>
    <lineage>
        <taxon>Bacteria</taxon>
        <taxon>Bacillati</taxon>
        <taxon>Actinomycetota</taxon>
        <taxon>Actinomycetes</taxon>
        <taxon>Propionibacteriales</taxon>
        <taxon>Propionibacteriaceae</taxon>
        <taxon>Propionibacterium</taxon>
    </lineage>
</organism>
<dbReference type="PANTHER" id="PTHR37955:SF1">
    <property type="entry name" value="DEP DOMAIN-CONTAINING PROTEIN"/>
    <property type="match status" value="1"/>
</dbReference>
<dbReference type="Pfam" id="PF03595">
    <property type="entry name" value="SLAC1"/>
    <property type="match status" value="1"/>
</dbReference>
<feature type="transmembrane region" description="Helical" evidence="5">
    <location>
        <begin position="206"/>
        <end position="223"/>
    </location>
</feature>
<dbReference type="RefSeq" id="WP_021797933.1">
    <property type="nucleotide sequence ID" value="NZ_ACVN02000213.1"/>
</dbReference>
<dbReference type="PANTHER" id="PTHR37955">
    <property type="entry name" value="TELLURITE RESISTANCE PROTEIN TEHA"/>
    <property type="match status" value="1"/>
</dbReference>
<evidence type="ECO:0000256" key="4">
    <source>
        <dbReference type="ARBA" id="ARBA00023136"/>
    </source>
</evidence>
<dbReference type="EMBL" id="ACVN02000213">
    <property type="protein sequence ID" value="ERK54521.1"/>
    <property type="molecule type" value="Genomic_DNA"/>
</dbReference>
<feature type="transmembrane region" description="Helical" evidence="5">
    <location>
        <begin position="21"/>
        <end position="41"/>
    </location>
</feature>
<evidence type="ECO:0000256" key="2">
    <source>
        <dbReference type="ARBA" id="ARBA00022692"/>
    </source>
</evidence>
<feature type="transmembrane region" description="Helical" evidence="5">
    <location>
        <begin position="235"/>
        <end position="256"/>
    </location>
</feature>
<feature type="transmembrane region" description="Helical" evidence="5">
    <location>
        <begin position="86"/>
        <end position="105"/>
    </location>
</feature>
<evidence type="ECO:0000313" key="7">
    <source>
        <dbReference type="Proteomes" id="UP000017052"/>
    </source>
</evidence>
<keyword evidence="3 5" id="KW-1133">Transmembrane helix</keyword>